<feature type="domain" description="Serine aminopeptidase S33" evidence="4">
    <location>
        <begin position="26"/>
        <end position="238"/>
    </location>
</feature>
<dbReference type="InterPro" id="IPR012354">
    <property type="entry name" value="Esterase_lipase"/>
</dbReference>
<gene>
    <name evidence="5" type="ORF">BJ980_000942</name>
</gene>
<feature type="active site" description="Charge relay system" evidence="1">
    <location>
        <position position="233"/>
    </location>
</feature>
<dbReference type="Pfam" id="PF12146">
    <property type="entry name" value="Hydrolase_4"/>
    <property type="match status" value="1"/>
</dbReference>
<evidence type="ECO:0000256" key="2">
    <source>
        <dbReference type="PIRSR" id="PIRSR017388-2"/>
    </source>
</evidence>
<keyword evidence="5" id="KW-0378">Hydrolase</keyword>
<proteinExistence type="predicted"/>
<dbReference type="EC" id="3.1.1.1" evidence="5"/>
<feature type="active site" description="Charge relay system" evidence="1">
    <location>
        <position position="203"/>
    </location>
</feature>
<name>A0A7Y9UTE8_9ACTN</name>
<sequence>MSIDDLVAPLSVPARPELTNTPSQRVGVLLSHGFTGSPASMKPWGRFLAERGYAVEVPLLPGHGTTWQDMNTTTWDDWYGEIERVFAKLVDENDKVVVGGLSMGGALALRLAANHQESVRGLMLVNPAVASSNKQLLAVPLVRRLVGSMPGIGNDIKLPGQDEVGYARTPLHALHSMVRAWKPLRRDLHDVIAPIRLWRSSVDHVVDPSSARIIADSVGSREVTERSLANSYHVATLDNDAETIFTESLEFIRGVTHPLRPESA</sequence>
<dbReference type="Proteomes" id="UP000540656">
    <property type="component" value="Unassembled WGS sequence"/>
</dbReference>
<accession>A0A7Y9UTE8</accession>
<evidence type="ECO:0000259" key="4">
    <source>
        <dbReference type="Pfam" id="PF12146"/>
    </source>
</evidence>
<dbReference type="GO" id="GO:0106435">
    <property type="term" value="F:carboxylesterase activity"/>
    <property type="evidence" value="ECO:0007669"/>
    <property type="project" value="UniProtKB-EC"/>
</dbReference>
<dbReference type="PANTHER" id="PTHR11614">
    <property type="entry name" value="PHOSPHOLIPASE-RELATED"/>
    <property type="match status" value="1"/>
</dbReference>
<evidence type="ECO:0000313" key="6">
    <source>
        <dbReference type="Proteomes" id="UP000540656"/>
    </source>
</evidence>
<evidence type="ECO:0000313" key="5">
    <source>
        <dbReference type="EMBL" id="NYG58019.1"/>
    </source>
</evidence>
<organism evidence="5 6">
    <name type="scientific">Nocardioides daedukensis</name>
    <dbReference type="NCBI Taxonomy" id="634462"/>
    <lineage>
        <taxon>Bacteria</taxon>
        <taxon>Bacillati</taxon>
        <taxon>Actinomycetota</taxon>
        <taxon>Actinomycetes</taxon>
        <taxon>Propionibacteriales</taxon>
        <taxon>Nocardioidaceae</taxon>
        <taxon>Nocardioides</taxon>
    </lineage>
</organism>
<feature type="binding site" evidence="2">
    <location>
        <position position="34"/>
    </location>
    <ligand>
        <name>substrate</name>
    </ligand>
</feature>
<comment type="caution">
    <text evidence="5">The sequence shown here is derived from an EMBL/GenBank/DDBJ whole genome shotgun (WGS) entry which is preliminary data.</text>
</comment>
<feature type="site" description="Important for substrate specificity" evidence="3">
    <location>
        <position position="152"/>
    </location>
</feature>
<evidence type="ECO:0000256" key="3">
    <source>
        <dbReference type="PIRSR" id="PIRSR017388-3"/>
    </source>
</evidence>
<dbReference type="Gene3D" id="3.40.50.1820">
    <property type="entry name" value="alpha/beta hydrolase"/>
    <property type="match status" value="1"/>
</dbReference>
<feature type="binding site" evidence="2">
    <location>
        <position position="103"/>
    </location>
    <ligand>
        <name>substrate</name>
    </ligand>
</feature>
<dbReference type="RefSeq" id="WP_179501222.1">
    <property type="nucleotide sequence ID" value="NZ_JACCAA010000001.1"/>
</dbReference>
<protein>
    <submittedName>
        <fullName evidence="5">Carboxylesterase</fullName>
        <ecNumber evidence="5">3.1.1.1</ecNumber>
    </submittedName>
</protein>
<dbReference type="InterPro" id="IPR051044">
    <property type="entry name" value="MAG_DAG_Lipase"/>
</dbReference>
<reference evidence="5 6" key="1">
    <citation type="submission" date="2020-07" db="EMBL/GenBank/DDBJ databases">
        <title>Sequencing the genomes of 1000 actinobacteria strains.</title>
        <authorList>
            <person name="Klenk H.-P."/>
        </authorList>
    </citation>
    <scope>NUCLEOTIDE SEQUENCE [LARGE SCALE GENOMIC DNA]</scope>
    <source>
        <strain evidence="5 6">DSM 23819</strain>
    </source>
</reference>
<dbReference type="InterPro" id="IPR022742">
    <property type="entry name" value="Hydrolase_4"/>
</dbReference>
<keyword evidence="6" id="KW-1185">Reference proteome</keyword>
<dbReference type="EMBL" id="JACCAA010000001">
    <property type="protein sequence ID" value="NYG58019.1"/>
    <property type="molecule type" value="Genomic_DNA"/>
</dbReference>
<dbReference type="InterPro" id="IPR029058">
    <property type="entry name" value="AB_hydrolase_fold"/>
</dbReference>
<evidence type="ECO:0000256" key="1">
    <source>
        <dbReference type="PIRSR" id="PIRSR017388-1"/>
    </source>
</evidence>
<dbReference type="AlphaFoldDB" id="A0A7Y9UTE8"/>
<dbReference type="PIRSF" id="PIRSF017388">
    <property type="entry name" value="Esterase_lipase"/>
    <property type="match status" value="1"/>
</dbReference>
<feature type="active site" description="Nucleophile" evidence="1">
    <location>
        <position position="102"/>
    </location>
</feature>
<dbReference type="SUPFAM" id="SSF53474">
    <property type="entry name" value="alpha/beta-Hydrolases"/>
    <property type="match status" value="1"/>
</dbReference>